<accession>A0A811QMG3</accession>
<gene>
    <name evidence="7" type="ORF">NCGR_LOCUS43064</name>
</gene>
<comment type="caution">
    <text evidence="7">The sequence shown here is derived from an EMBL/GenBank/DDBJ whole genome shotgun (WGS) entry which is preliminary data.</text>
</comment>
<protein>
    <recommendedName>
        <fullName evidence="6">HMA domain-containing protein</fullName>
    </recommendedName>
</protein>
<evidence type="ECO:0000256" key="1">
    <source>
        <dbReference type="ARBA" id="ARBA00022481"/>
    </source>
</evidence>
<dbReference type="CDD" id="cd00371">
    <property type="entry name" value="HMA"/>
    <property type="match status" value="1"/>
</dbReference>
<dbReference type="PANTHER" id="PTHR45868">
    <property type="entry name" value="HEAVY METAL-ASSOCIATED ISOPRENYLATED PLANT PROTEIN 33-RELATED"/>
    <property type="match status" value="1"/>
</dbReference>
<feature type="compositionally biased region" description="Basic and acidic residues" evidence="5">
    <location>
        <begin position="126"/>
        <end position="142"/>
    </location>
</feature>
<feature type="compositionally biased region" description="Basic and acidic residues" evidence="5">
    <location>
        <begin position="192"/>
        <end position="204"/>
    </location>
</feature>
<dbReference type="Pfam" id="PF00403">
    <property type="entry name" value="HMA"/>
    <property type="match status" value="1"/>
</dbReference>
<evidence type="ECO:0000313" key="8">
    <source>
        <dbReference type="Proteomes" id="UP000604825"/>
    </source>
</evidence>
<dbReference type="OrthoDB" id="689350at2759"/>
<keyword evidence="8" id="KW-1185">Reference proteome</keyword>
<keyword evidence="3" id="KW-0449">Lipoprotein</keyword>
<dbReference type="PANTHER" id="PTHR45868:SF14">
    <property type="entry name" value="OS08G0205500 PROTEIN"/>
    <property type="match status" value="1"/>
</dbReference>
<proteinExistence type="inferred from homology"/>
<dbReference type="Gene3D" id="3.30.70.100">
    <property type="match status" value="1"/>
</dbReference>
<dbReference type="InterPro" id="IPR036163">
    <property type="entry name" value="HMA_dom_sf"/>
</dbReference>
<dbReference type="SUPFAM" id="SSF55008">
    <property type="entry name" value="HMA, heavy metal-associated domain"/>
    <property type="match status" value="1"/>
</dbReference>
<dbReference type="EMBL" id="CAJGYO010000011">
    <property type="protein sequence ID" value="CAD6259627.1"/>
    <property type="molecule type" value="Genomic_DNA"/>
</dbReference>
<keyword evidence="2" id="KW-0479">Metal-binding</keyword>
<comment type="similarity">
    <text evidence="4">Belongs to the HIPP family.</text>
</comment>
<feature type="compositionally biased region" description="Basic and acidic residues" evidence="5">
    <location>
        <begin position="149"/>
        <end position="183"/>
    </location>
</feature>
<evidence type="ECO:0000313" key="7">
    <source>
        <dbReference type="EMBL" id="CAD6259627.1"/>
    </source>
</evidence>
<feature type="region of interest" description="Disordered" evidence="5">
    <location>
        <begin position="121"/>
        <end position="220"/>
    </location>
</feature>
<feature type="compositionally biased region" description="Low complexity" evidence="5">
    <location>
        <begin position="205"/>
        <end position="214"/>
    </location>
</feature>
<dbReference type="Proteomes" id="UP000604825">
    <property type="component" value="Unassembled WGS sequence"/>
</dbReference>
<name>A0A811QMG3_9POAL</name>
<dbReference type="PROSITE" id="PS50846">
    <property type="entry name" value="HMA_2"/>
    <property type="match status" value="1"/>
</dbReference>
<sequence length="322" mass="34199">MHRSNGEGRHQHLAAAVSWSGQQQQLSSHAEPVSPASSSAVVIIAMAREEELKRIDLKVNVSCCDGCRRKVMKAMSLKGVLRTEIQPSHDRVTVVGDVDVKVLVKKLAKVGKIAELLPPAPAASEQGKKQRDVSGGRNDGDRAAPAQAAEEKCKGKDDGGDKAAAKAAPSKHEGCKKCAREAAARAMPEGDNGDHGRGEKKAPSSKDAAAAGWSGEEGGDADGLFGAKPLAVAPDHHHAQAQAHYHRAEPAMVVPVHVPAYYPPPAAAAVPYYGYYGMPPPPPPMMMPMAPPAQWHPQVRPQPSRFDEDYFNDDNTVGCSVM</sequence>
<feature type="domain" description="HMA" evidence="6">
    <location>
        <begin position="52"/>
        <end position="115"/>
    </location>
</feature>
<dbReference type="AlphaFoldDB" id="A0A811QMG3"/>
<evidence type="ECO:0000256" key="2">
    <source>
        <dbReference type="ARBA" id="ARBA00022723"/>
    </source>
</evidence>
<dbReference type="InterPro" id="IPR006121">
    <property type="entry name" value="HMA_dom"/>
</dbReference>
<evidence type="ECO:0000256" key="4">
    <source>
        <dbReference type="ARBA" id="ARBA00024045"/>
    </source>
</evidence>
<keyword evidence="3" id="KW-0636">Prenylation</keyword>
<keyword evidence="1" id="KW-0488">Methylation</keyword>
<evidence type="ECO:0000256" key="3">
    <source>
        <dbReference type="ARBA" id="ARBA00023289"/>
    </source>
</evidence>
<organism evidence="7 8">
    <name type="scientific">Miscanthus lutarioriparius</name>
    <dbReference type="NCBI Taxonomy" id="422564"/>
    <lineage>
        <taxon>Eukaryota</taxon>
        <taxon>Viridiplantae</taxon>
        <taxon>Streptophyta</taxon>
        <taxon>Embryophyta</taxon>
        <taxon>Tracheophyta</taxon>
        <taxon>Spermatophyta</taxon>
        <taxon>Magnoliopsida</taxon>
        <taxon>Liliopsida</taxon>
        <taxon>Poales</taxon>
        <taxon>Poaceae</taxon>
        <taxon>PACMAD clade</taxon>
        <taxon>Panicoideae</taxon>
        <taxon>Andropogonodae</taxon>
        <taxon>Andropogoneae</taxon>
        <taxon>Saccharinae</taxon>
        <taxon>Miscanthus</taxon>
    </lineage>
</organism>
<dbReference type="GO" id="GO:0046872">
    <property type="term" value="F:metal ion binding"/>
    <property type="evidence" value="ECO:0007669"/>
    <property type="project" value="UniProtKB-KW"/>
</dbReference>
<reference evidence="7" key="1">
    <citation type="submission" date="2020-10" db="EMBL/GenBank/DDBJ databases">
        <authorList>
            <person name="Han B."/>
            <person name="Lu T."/>
            <person name="Zhao Q."/>
            <person name="Huang X."/>
            <person name="Zhao Y."/>
        </authorList>
    </citation>
    <scope>NUCLEOTIDE SEQUENCE</scope>
</reference>
<evidence type="ECO:0000256" key="5">
    <source>
        <dbReference type="SAM" id="MobiDB-lite"/>
    </source>
</evidence>
<evidence type="ECO:0000259" key="6">
    <source>
        <dbReference type="PROSITE" id="PS50846"/>
    </source>
</evidence>